<dbReference type="AlphaFoldDB" id="C5LHC4"/>
<evidence type="ECO:0000256" key="7">
    <source>
        <dbReference type="ARBA" id="ARBA00023136"/>
    </source>
</evidence>
<dbReference type="InterPro" id="IPR001757">
    <property type="entry name" value="P_typ_ATPase"/>
</dbReference>
<name>C5LHC4_PERM5</name>
<dbReference type="OMA" id="SFDEWIY"/>
<dbReference type="InterPro" id="IPR027256">
    <property type="entry name" value="P-typ_ATPase_IB"/>
</dbReference>
<feature type="domain" description="HMA" evidence="10">
    <location>
        <begin position="6"/>
        <end position="72"/>
    </location>
</feature>
<dbReference type="GO" id="GO:0046872">
    <property type="term" value="F:metal ion binding"/>
    <property type="evidence" value="ECO:0007669"/>
    <property type="project" value="UniProtKB-KW"/>
</dbReference>
<dbReference type="Gene3D" id="2.70.150.10">
    <property type="entry name" value="Calcium-transporting ATPase, cytoplasmic transduction domain A"/>
    <property type="match status" value="1"/>
</dbReference>
<dbReference type="NCBIfam" id="TIGR01494">
    <property type="entry name" value="ATPase_P-type"/>
    <property type="match status" value="1"/>
</dbReference>
<keyword evidence="5 8" id="KW-0067">ATP-binding</keyword>
<dbReference type="PANTHER" id="PTHR48085:SF5">
    <property type="entry name" value="CADMIUM_ZINC-TRANSPORTING ATPASE HMA4-RELATED"/>
    <property type="match status" value="1"/>
</dbReference>
<dbReference type="InterPro" id="IPR006121">
    <property type="entry name" value="HMA_dom"/>
</dbReference>
<evidence type="ECO:0000256" key="2">
    <source>
        <dbReference type="ARBA" id="ARBA00006024"/>
    </source>
</evidence>
<dbReference type="InterPro" id="IPR023299">
    <property type="entry name" value="ATPase_P-typ_cyto_dom_N"/>
</dbReference>
<sequence>MASTEAVTQVRVANLCCALEANLVHDVLEPQAGVRRIVVNTVTKVVTVEHDSGQISAVDLCNLLNAKLLGASLIHTGAEGEASEEAAIGRMRYQAWLEGFVIAVQIGSLCWGAAIPLVIGFCLSFSLFLGAGRALLMKKFTDVSVLMLLAAVGAAINMQWTEAVLVGAIVNGSGLIQTCMSLVVTKSLAEASASAEGSVAVLAGSRKMVEVGALQVGDRILLRTGDSIPVDGVVVEGTASVDESRLTGESIPVYKTTGSKVFSGTLIVQGALPSVEVSGRVGRTQKVTDLIQEAAGQRTPLQDSVETFAKYYTPLVVLLSFITGVYCWSLERGVIVLVAACPCSIVMAAPVAYMTAIVTGLRHYFGTVIKSPSVIESLAKLELVAFDKTGTLTQGEHRVTSIELFPAAEGLGERGALRLAAAVESLSHHPLASAVVNYYTGSSSSLPSVENYRTLDGNLGVAGSVEGKEVMVGGPAMLESFRIPSEKISGGAVASIFVVIDGQVALCLQLQDCVRPGALEALKALKIPTCMLTGDTVPIAQHVAAELGIDNCKANLRPQDKLDFVRDYQSSDPKALPLTHPKMGAKIAHPVMMVGDGLNDGPALALAAVGVSFSSPCKAVSEKAADIIITDPNRGLFLLGQIALLGSRVRNVVRENLTIALFTKALVVIVGAAGYIPLWVSVVSDGLCLFLVMANGARPLSWRPNNTAIMDKFAEEATAVRSSAVAKSPTRKTLHSPRYGEPGFSSVQMCKKQCCNSSKKTPSTDACKAGCCSGQKRTVSSEMRQPQPVNRDRGLEEKSGRSSCIVQLPDSAAELATESCCCVDAQAGSK</sequence>
<dbReference type="InterPro" id="IPR051014">
    <property type="entry name" value="Cation_Transport_ATPase_IB"/>
</dbReference>
<dbReference type="InterPro" id="IPR023214">
    <property type="entry name" value="HAD_sf"/>
</dbReference>
<gene>
    <name evidence="11" type="ORF">Pmar_PMAR017347</name>
</gene>
<evidence type="ECO:0000256" key="4">
    <source>
        <dbReference type="ARBA" id="ARBA00022741"/>
    </source>
</evidence>
<evidence type="ECO:0000256" key="3">
    <source>
        <dbReference type="ARBA" id="ARBA00022692"/>
    </source>
</evidence>
<evidence type="ECO:0000256" key="1">
    <source>
        <dbReference type="ARBA" id="ARBA00004141"/>
    </source>
</evidence>
<evidence type="ECO:0000256" key="8">
    <source>
        <dbReference type="RuleBase" id="RU362081"/>
    </source>
</evidence>
<dbReference type="GeneID" id="9044682"/>
<feature type="transmembrane region" description="Helical" evidence="8">
    <location>
        <begin position="311"/>
        <end position="328"/>
    </location>
</feature>
<feature type="transmembrane region" description="Helical" evidence="8">
    <location>
        <begin position="140"/>
        <end position="158"/>
    </location>
</feature>
<organism evidence="12">
    <name type="scientific">Perkinsus marinus (strain ATCC 50983 / TXsc)</name>
    <dbReference type="NCBI Taxonomy" id="423536"/>
    <lineage>
        <taxon>Eukaryota</taxon>
        <taxon>Sar</taxon>
        <taxon>Alveolata</taxon>
        <taxon>Perkinsozoa</taxon>
        <taxon>Perkinsea</taxon>
        <taxon>Perkinsida</taxon>
        <taxon>Perkinsidae</taxon>
        <taxon>Perkinsus</taxon>
    </lineage>
</organism>
<dbReference type="InterPro" id="IPR023298">
    <property type="entry name" value="ATPase_P-typ_TM_dom_sf"/>
</dbReference>
<feature type="compositionally biased region" description="Basic and acidic residues" evidence="9">
    <location>
        <begin position="790"/>
        <end position="800"/>
    </location>
</feature>
<keyword evidence="8" id="KW-0479">Metal-binding</keyword>
<keyword evidence="7 8" id="KW-0472">Membrane</keyword>
<dbReference type="InterPro" id="IPR036163">
    <property type="entry name" value="HMA_dom_sf"/>
</dbReference>
<dbReference type="NCBIfam" id="TIGR01525">
    <property type="entry name" value="ATPase-IB_hvy"/>
    <property type="match status" value="1"/>
</dbReference>
<dbReference type="InParanoid" id="C5LHC4"/>
<feature type="region of interest" description="Disordered" evidence="9">
    <location>
        <begin position="781"/>
        <end position="801"/>
    </location>
</feature>
<evidence type="ECO:0000313" key="12">
    <source>
        <dbReference type="Proteomes" id="UP000007800"/>
    </source>
</evidence>
<dbReference type="SUPFAM" id="SSF55008">
    <property type="entry name" value="HMA, heavy metal-associated domain"/>
    <property type="match status" value="1"/>
</dbReference>
<feature type="transmembrane region" description="Helical" evidence="8">
    <location>
        <begin position="334"/>
        <end position="361"/>
    </location>
</feature>
<dbReference type="InterPro" id="IPR018303">
    <property type="entry name" value="ATPase_P-typ_P_site"/>
</dbReference>
<dbReference type="Proteomes" id="UP000007800">
    <property type="component" value="Unassembled WGS sequence"/>
</dbReference>
<reference evidence="11 12" key="1">
    <citation type="submission" date="2008-07" db="EMBL/GenBank/DDBJ databases">
        <authorList>
            <person name="El-Sayed N."/>
            <person name="Caler E."/>
            <person name="Inman J."/>
            <person name="Amedeo P."/>
            <person name="Hass B."/>
            <person name="Wortman J."/>
        </authorList>
    </citation>
    <scope>NUCLEOTIDE SEQUENCE [LARGE SCALE GENOMIC DNA]</scope>
    <source>
        <strain evidence="12">ATCC 50983 / TXsc</strain>
    </source>
</reference>
<dbReference type="PANTHER" id="PTHR48085">
    <property type="entry name" value="CADMIUM/ZINC-TRANSPORTING ATPASE HMA2-RELATED"/>
    <property type="match status" value="1"/>
</dbReference>
<evidence type="ECO:0000256" key="5">
    <source>
        <dbReference type="ARBA" id="ARBA00022840"/>
    </source>
</evidence>
<evidence type="ECO:0000256" key="9">
    <source>
        <dbReference type="SAM" id="MobiDB-lite"/>
    </source>
</evidence>
<dbReference type="PRINTS" id="PR00119">
    <property type="entry name" value="CATATPASE"/>
</dbReference>
<dbReference type="EMBL" id="GG682011">
    <property type="protein sequence ID" value="EER03933.1"/>
    <property type="molecule type" value="Genomic_DNA"/>
</dbReference>
<dbReference type="Gene3D" id="3.40.1110.10">
    <property type="entry name" value="Calcium-transporting ATPase, cytoplasmic domain N"/>
    <property type="match status" value="1"/>
</dbReference>
<dbReference type="Gene3D" id="3.30.70.100">
    <property type="match status" value="1"/>
</dbReference>
<dbReference type="Gene3D" id="3.40.50.1000">
    <property type="entry name" value="HAD superfamily/HAD-like"/>
    <property type="match status" value="1"/>
</dbReference>
<comment type="similarity">
    <text evidence="2 8">Belongs to the cation transport ATPase (P-type) (TC 3.A.3) family. Type IB subfamily.</text>
</comment>
<keyword evidence="6 8" id="KW-1133">Transmembrane helix</keyword>
<dbReference type="PROSITE" id="PS50846">
    <property type="entry name" value="HMA_2"/>
    <property type="match status" value="1"/>
</dbReference>
<dbReference type="SUPFAM" id="SSF81665">
    <property type="entry name" value="Calcium ATPase, transmembrane domain M"/>
    <property type="match status" value="1"/>
</dbReference>
<dbReference type="InterPro" id="IPR008250">
    <property type="entry name" value="ATPase_P-typ_transduc_dom_A_sf"/>
</dbReference>
<feature type="transmembrane region" description="Helical" evidence="8">
    <location>
        <begin position="164"/>
        <end position="184"/>
    </location>
</feature>
<keyword evidence="4 8" id="KW-0547">Nucleotide-binding</keyword>
<evidence type="ECO:0000259" key="10">
    <source>
        <dbReference type="PROSITE" id="PS50846"/>
    </source>
</evidence>
<proteinExistence type="inferred from homology"/>
<dbReference type="InterPro" id="IPR059000">
    <property type="entry name" value="ATPase_P-type_domA"/>
</dbReference>
<dbReference type="InterPro" id="IPR036412">
    <property type="entry name" value="HAD-like_sf"/>
</dbReference>
<dbReference type="GO" id="GO:0016887">
    <property type="term" value="F:ATP hydrolysis activity"/>
    <property type="evidence" value="ECO:0007669"/>
    <property type="project" value="InterPro"/>
</dbReference>
<dbReference type="SUPFAM" id="SSF56784">
    <property type="entry name" value="HAD-like"/>
    <property type="match status" value="1"/>
</dbReference>
<dbReference type="PROSITE" id="PS00154">
    <property type="entry name" value="ATPASE_E1_E2"/>
    <property type="match status" value="1"/>
</dbReference>
<keyword evidence="3 8" id="KW-0812">Transmembrane</keyword>
<dbReference type="Pfam" id="PF00702">
    <property type="entry name" value="Hydrolase"/>
    <property type="match status" value="1"/>
</dbReference>
<dbReference type="RefSeq" id="XP_002772117.1">
    <property type="nucleotide sequence ID" value="XM_002772071.1"/>
</dbReference>
<dbReference type="GO" id="GO:0016020">
    <property type="term" value="C:membrane"/>
    <property type="evidence" value="ECO:0007669"/>
    <property type="project" value="UniProtKB-SubCell"/>
</dbReference>
<dbReference type="GO" id="GO:0005524">
    <property type="term" value="F:ATP binding"/>
    <property type="evidence" value="ECO:0007669"/>
    <property type="project" value="UniProtKB-UniRule"/>
</dbReference>
<dbReference type="GO" id="GO:0019829">
    <property type="term" value="F:ATPase-coupled monoatomic cation transmembrane transporter activity"/>
    <property type="evidence" value="ECO:0007669"/>
    <property type="project" value="InterPro"/>
</dbReference>
<dbReference type="Pfam" id="PF00122">
    <property type="entry name" value="E1-E2_ATPase"/>
    <property type="match status" value="1"/>
</dbReference>
<accession>C5LHC4</accession>
<feature type="transmembrane region" description="Helical" evidence="8">
    <location>
        <begin position="100"/>
        <end position="128"/>
    </location>
</feature>
<evidence type="ECO:0000313" key="11">
    <source>
        <dbReference type="EMBL" id="EER03933.1"/>
    </source>
</evidence>
<protein>
    <submittedName>
        <fullName evidence="11">Heavy metal cation transport ATPase, putative</fullName>
    </submittedName>
</protein>
<keyword evidence="12" id="KW-1185">Reference proteome</keyword>
<dbReference type="SUPFAM" id="SSF81653">
    <property type="entry name" value="Calcium ATPase, transduction domain A"/>
    <property type="match status" value="1"/>
</dbReference>
<evidence type="ECO:0000256" key="6">
    <source>
        <dbReference type="ARBA" id="ARBA00022989"/>
    </source>
</evidence>
<dbReference type="OrthoDB" id="436087at2759"/>
<comment type="subcellular location">
    <subcellularLocation>
        <location evidence="1">Membrane</location>
        <topology evidence="1">Multi-pass membrane protein</topology>
    </subcellularLocation>
</comment>